<proteinExistence type="predicted"/>
<dbReference type="EMBL" id="JAKLMC020000083">
    <property type="protein sequence ID" value="KAK5947718.1"/>
    <property type="molecule type" value="Genomic_DNA"/>
</dbReference>
<reference evidence="1 2" key="1">
    <citation type="submission" date="2022-12" db="EMBL/GenBank/DDBJ databases">
        <title>Genomic features and morphological characterization of a novel Knufia sp. strain isolated from spacecraft assembly facility.</title>
        <authorList>
            <person name="Teixeira M."/>
            <person name="Chander A.M."/>
            <person name="Stajich J.E."/>
            <person name="Venkateswaran K."/>
        </authorList>
    </citation>
    <scope>NUCLEOTIDE SEQUENCE [LARGE SCALE GENOMIC DNA]</scope>
    <source>
        <strain evidence="1 2">FJI-L2-BK-P2</strain>
    </source>
</reference>
<dbReference type="AlphaFoldDB" id="A0AAN8E877"/>
<comment type="caution">
    <text evidence="1">The sequence shown here is derived from an EMBL/GenBank/DDBJ whole genome shotgun (WGS) entry which is preliminary data.</text>
</comment>
<organism evidence="1 2">
    <name type="scientific">Knufia fluminis</name>
    <dbReference type="NCBI Taxonomy" id="191047"/>
    <lineage>
        <taxon>Eukaryota</taxon>
        <taxon>Fungi</taxon>
        <taxon>Dikarya</taxon>
        <taxon>Ascomycota</taxon>
        <taxon>Pezizomycotina</taxon>
        <taxon>Eurotiomycetes</taxon>
        <taxon>Chaetothyriomycetidae</taxon>
        <taxon>Chaetothyriales</taxon>
        <taxon>Trichomeriaceae</taxon>
        <taxon>Knufia</taxon>
    </lineage>
</organism>
<evidence type="ECO:0000313" key="1">
    <source>
        <dbReference type="EMBL" id="KAK5947718.1"/>
    </source>
</evidence>
<evidence type="ECO:0000313" key="2">
    <source>
        <dbReference type="Proteomes" id="UP001316803"/>
    </source>
</evidence>
<dbReference type="PANTHER" id="PTHR47256">
    <property type="entry name" value="ZN(II)2CYS6 TRANSCRIPTION FACTOR (EUROFUNG)-RELATED"/>
    <property type="match status" value="1"/>
</dbReference>
<gene>
    <name evidence="1" type="ORF">OHC33_011264</name>
</gene>
<keyword evidence="2" id="KW-1185">Reference proteome</keyword>
<protein>
    <recommendedName>
        <fullName evidence="3">Transcription factor domain-containing protein</fullName>
    </recommendedName>
</protein>
<dbReference type="PANTHER" id="PTHR47256:SF1">
    <property type="entry name" value="ZN(II)2CYS6 TRANSCRIPTION FACTOR (EUROFUNG)"/>
    <property type="match status" value="1"/>
</dbReference>
<dbReference type="Proteomes" id="UP001316803">
    <property type="component" value="Unassembled WGS sequence"/>
</dbReference>
<sequence length="420" mass="47711">MRKGGGLRRKLAESQGENECLQDFMSVIRHGNDDDANQVISMIRSNAPLCEIHQRLTQLTKEVAARGTGVPAEIEDSHAQAEVAISQWQEQSITPRTTPNASHPAISRGTLSVKRLTDHPVHQVTSSLWTSVTQDSHLVSHLLSLWATWEHLYPDGIVLELFLRDMRAQKLGLAFCSPFLVNCILAAGCLYSDYEEARMYQGQASDLSRHFVREAKSHLEEDSTLSIATTQGLMVLYLTVSKMDNSGSGRHFLEQAILMCEELMGSRQKILRTAKSEEEEHELSYAIDFTIWGVSWAITADSVWWRHRVLLPVFRRPYPIDSSAVLQLHKQKWFPYPQEAEEQESYYGVAMQHHGKLTLLERELLHILFSHCSEKDANAKVVQQEALADVNIRLVFWYERLPVHFKGTGSLLSPTVIQLR</sequence>
<accession>A0AAN8E877</accession>
<evidence type="ECO:0008006" key="3">
    <source>
        <dbReference type="Google" id="ProtNLM"/>
    </source>
</evidence>
<name>A0AAN8E877_9EURO</name>
<dbReference type="InterPro" id="IPR053187">
    <property type="entry name" value="Notoamide_regulator"/>
</dbReference>
<dbReference type="CDD" id="cd12148">
    <property type="entry name" value="fungal_TF_MHR"/>
    <property type="match status" value="1"/>
</dbReference>